<sequence>TCALGTGSCIGIAVATFFLGTVIASVVTLTVVKMRFNNRKSNKQSHQREPPPVEMETDIADYDHLTRVAGEPDVPNVYDVISA</sequence>
<protein>
    <submittedName>
        <fullName evidence="2">Uncharacterized protein</fullName>
    </submittedName>
</protein>
<dbReference type="Proteomes" id="UP001209878">
    <property type="component" value="Unassembled WGS sequence"/>
</dbReference>
<organism evidence="2 3">
    <name type="scientific">Ridgeia piscesae</name>
    <name type="common">Tubeworm</name>
    <dbReference type="NCBI Taxonomy" id="27915"/>
    <lineage>
        <taxon>Eukaryota</taxon>
        <taxon>Metazoa</taxon>
        <taxon>Spiralia</taxon>
        <taxon>Lophotrochozoa</taxon>
        <taxon>Annelida</taxon>
        <taxon>Polychaeta</taxon>
        <taxon>Sedentaria</taxon>
        <taxon>Canalipalpata</taxon>
        <taxon>Sabellida</taxon>
        <taxon>Siboglinidae</taxon>
        <taxon>Ridgeia</taxon>
    </lineage>
</organism>
<feature type="transmembrane region" description="Helical" evidence="1">
    <location>
        <begin position="12"/>
        <end position="32"/>
    </location>
</feature>
<keyword evidence="1" id="KW-0472">Membrane</keyword>
<reference evidence="2" key="1">
    <citation type="journal article" date="2023" name="Mol. Biol. Evol.">
        <title>Third-Generation Sequencing Reveals the Adaptive Role of the Epigenome in Three Deep-Sea Polychaetes.</title>
        <authorList>
            <person name="Perez M."/>
            <person name="Aroh O."/>
            <person name="Sun Y."/>
            <person name="Lan Y."/>
            <person name="Juniper S.K."/>
            <person name="Young C.R."/>
            <person name="Angers B."/>
            <person name="Qian P.Y."/>
        </authorList>
    </citation>
    <scope>NUCLEOTIDE SEQUENCE</scope>
    <source>
        <strain evidence="2">R07B-5</strain>
    </source>
</reference>
<evidence type="ECO:0000313" key="2">
    <source>
        <dbReference type="EMBL" id="KAK2189718.1"/>
    </source>
</evidence>
<keyword evidence="1" id="KW-0812">Transmembrane</keyword>
<keyword evidence="3" id="KW-1185">Reference proteome</keyword>
<dbReference type="EMBL" id="JAODUO010000098">
    <property type="protein sequence ID" value="KAK2189718.1"/>
    <property type="molecule type" value="Genomic_DNA"/>
</dbReference>
<evidence type="ECO:0000256" key="1">
    <source>
        <dbReference type="SAM" id="Phobius"/>
    </source>
</evidence>
<feature type="non-terminal residue" evidence="2">
    <location>
        <position position="83"/>
    </location>
</feature>
<keyword evidence="1" id="KW-1133">Transmembrane helix</keyword>
<accession>A0AAD9P7R0</accession>
<comment type="caution">
    <text evidence="2">The sequence shown here is derived from an EMBL/GenBank/DDBJ whole genome shotgun (WGS) entry which is preliminary data.</text>
</comment>
<name>A0AAD9P7R0_RIDPI</name>
<gene>
    <name evidence="2" type="ORF">NP493_98g00031</name>
</gene>
<proteinExistence type="predicted"/>
<dbReference type="AlphaFoldDB" id="A0AAD9P7R0"/>
<evidence type="ECO:0000313" key="3">
    <source>
        <dbReference type="Proteomes" id="UP001209878"/>
    </source>
</evidence>